<evidence type="ECO:0000256" key="1">
    <source>
        <dbReference type="SAM" id="SignalP"/>
    </source>
</evidence>
<keyword evidence="1" id="KW-0732">Signal</keyword>
<feature type="signal peptide" evidence="1">
    <location>
        <begin position="1"/>
        <end position="18"/>
    </location>
</feature>
<dbReference type="Proteomes" id="UP000198577">
    <property type="component" value="Unassembled WGS sequence"/>
</dbReference>
<gene>
    <name evidence="2" type="ORF">SAMN05444406_10457</name>
</gene>
<evidence type="ECO:0000313" key="3">
    <source>
        <dbReference type="Proteomes" id="UP000198577"/>
    </source>
</evidence>
<dbReference type="EMBL" id="FOXR01000004">
    <property type="protein sequence ID" value="SFP80730.1"/>
    <property type="molecule type" value="Genomic_DNA"/>
</dbReference>
<organism evidence="2 3">
    <name type="scientific">Caldicoprobacter faecalis</name>
    <dbReference type="NCBI Taxonomy" id="937334"/>
    <lineage>
        <taxon>Bacteria</taxon>
        <taxon>Bacillati</taxon>
        <taxon>Bacillota</taxon>
        <taxon>Clostridia</taxon>
        <taxon>Caldicoprobacterales</taxon>
        <taxon>Caldicoprobacteraceae</taxon>
        <taxon>Caldicoprobacter</taxon>
    </lineage>
</organism>
<dbReference type="STRING" id="937334.SAMN05444406_10457"/>
<reference evidence="2 3" key="1">
    <citation type="submission" date="2016-10" db="EMBL/GenBank/DDBJ databases">
        <authorList>
            <person name="de Groot N.N."/>
        </authorList>
    </citation>
    <scope>NUCLEOTIDE SEQUENCE [LARGE SCALE GENOMIC DNA]</scope>
    <source>
        <strain evidence="2 3">DSM 20678</strain>
    </source>
</reference>
<keyword evidence="3" id="KW-1185">Reference proteome</keyword>
<protein>
    <submittedName>
        <fullName evidence="2">Uncharacterized protein</fullName>
    </submittedName>
</protein>
<dbReference type="AlphaFoldDB" id="A0A1I5TCI4"/>
<evidence type="ECO:0000313" key="2">
    <source>
        <dbReference type="EMBL" id="SFP80730.1"/>
    </source>
</evidence>
<proteinExistence type="predicted"/>
<accession>A0A1I5TCI4</accession>
<feature type="chain" id="PRO_5011693842" evidence="1">
    <location>
        <begin position="19"/>
        <end position="124"/>
    </location>
</feature>
<name>A0A1I5TCI4_9FIRM</name>
<sequence>MLCLSLAITLLSFTTAFAVSGYYQVSLPWFKQDIVVMSGSKVYNDDYVLNRVDYVGAQYDAADFWVVRQDGSRISDNYACYEGQGIYTISFNVDERAGTFIMLYAQNHDITYVSVTMSGYADLR</sequence>